<dbReference type="Proteomes" id="UP000176593">
    <property type="component" value="Unassembled WGS sequence"/>
</dbReference>
<organism evidence="1 2">
    <name type="scientific">Candidatus Uhrbacteria bacterium RIFCSPLOWO2_02_FULL_48_18</name>
    <dbReference type="NCBI Taxonomy" id="1802408"/>
    <lineage>
        <taxon>Bacteria</taxon>
        <taxon>Candidatus Uhriibacteriota</taxon>
    </lineage>
</organism>
<comment type="caution">
    <text evidence="1">The sequence shown here is derived from an EMBL/GenBank/DDBJ whole genome shotgun (WGS) entry which is preliminary data.</text>
</comment>
<evidence type="ECO:0000313" key="1">
    <source>
        <dbReference type="EMBL" id="OGL88132.1"/>
    </source>
</evidence>
<sequence>MLDTFLRTHHEICLVRGSKMFTPDILRRVEDFLQNKPVYLPEAPELSKTRHVQTHNAFFQRVLDSTYIAFRKQLSEVEKCLFEAIILHRMTFHFMHPQFSDNERRSHSVLVAMCKQKLVELFLDLDPKDIPSVLKIGALPGIRSNIWNMSCDYAHACAQTIEIISELDECWMYLPSVYESYMLGIDLFVFSEKNEAVTCLQVKQANPTDKTFQIERVRHQENVSTQDSADDWTRRLQEGMARIHEQYPGYVFHPCQMTIPYTFDFRIDDEVKQVRNFFLFKPQRAANTDAQAA</sequence>
<protein>
    <submittedName>
        <fullName evidence="1">Uncharacterized protein</fullName>
    </submittedName>
</protein>
<evidence type="ECO:0000313" key="2">
    <source>
        <dbReference type="Proteomes" id="UP000176593"/>
    </source>
</evidence>
<name>A0A1F7VC64_9BACT</name>
<accession>A0A1F7VC64</accession>
<reference evidence="1 2" key="1">
    <citation type="journal article" date="2016" name="Nat. Commun.">
        <title>Thousands of microbial genomes shed light on interconnected biogeochemical processes in an aquifer system.</title>
        <authorList>
            <person name="Anantharaman K."/>
            <person name="Brown C.T."/>
            <person name="Hug L.A."/>
            <person name="Sharon I."/>
            <person name="Castelle C.J."/>
            <person name="Probst A.J."/>
            <person name="Thomas B.C."/>
            <person name="Singh A."/>
            <person name="Wilkins M.J."/>
            <person name="Karaoz U."/>
            <person name="Brodie E.L."/>
            <person name="Williams K.H."/>
            <person name="Hubbard S.S."/>
            <person name="Banfield J.F."/>
        </authorList>
    </citation>
    <scope>NUCLEOTIDE SEQUENCE [LARGE SCALE GENOMIC DNA]</scope>
</reference>
<gene>
    <name evidence="1" type="ORF">A3I41_00165</name>
</gene>
<dbReference type="AlphaFoldDB" id="A0A1F7VC64"/>
<proteinExistence type="predicted"/>
<dbReference type="EMBL" id="MGEQ01000001">
    <property type="protein sequence ID" value="OGL88132.1"/>
    <property type="molecule type" value="Genomic_DNA"/>
</dbReference>